<reference evidence="2" key="1">
    <citation type="submission" date="2014-12" db="EMBL/GenBank/DDBJ databases">
        <authorList>
            <person name="Jaenicke S."/>
        </authorList>
    </citation>
    <scope>NUCLEOTIDE SEQUENCE [LARGE SCALE GENOMIC DNA]</scope>
</reference>
<dbReference type="RefSeq" id="WP_053945343.1">
    <property type="nucleotide sequence ID" value="NZ_CDMG01000006.1"/>
</dbReference>
<name>A0A0K2Y405_9HELI</name>
<dbReference type="AlphaFoldDB" id="A0A0K2Y405"/>
<dbReference type="EMBL" id="CDMG01000006">
    <property type="protein sequence ID" value="CRF52579.1"/>
    <property type="molecule type" value="Genomic_DNA"/>
</dbReference>
<evidence type="ECO:0000313" key="1">
    <source>
        <dbReference type="EMBL" id="CRF52579.1"/>
    </source>
</evidence>
<dbReference type="Proteomes" id="UP000043437">
    <property type="component" value="Unassembled WGS sequence"/>
</dbReference>
<evidence type="ECO:0000313" key="2">
    <source>
        <dbReference type="Proteomes" id="UP000043437"/>
    </source>
</evidence>
<dbReference type="GeneID" id="82132002"/>
<protein>
    <submittedName>
        <fullName evidence="1">Uncharacterized protein</fullName>
    </submittedName>
</protein>
<organism evidence="1 2">
    <name type="scientific">Helicobacter ailurogastricus</name>
    <dbReference type="NCBI Taxonomy" id="1578720"/>
    <lineage>
        <taxon>Bacteria</taxon>
        <taxon>Pseudomonadati</taxon>
        <taxon>Campylobacterota</taxon>
        <taxon>Epsilonproteobacteria</taxon>
        <taxon>Campylobacterales</taxon>
        <taxon>Helicobacteraceae</taxon>
        <taxon>Helicobacter</taxon>
    </lineage>
</organism>
<accession>A0A0K2Y405</accession>
<sequence>MFSVNSALNVIRSRLKDQNYRDLRFSDAEILDAINTIAAQLIVEFKLNKAQQTRQIGPNNRSIHCPHLLCVLEAKFNNSILFSRTDLDNAKEFSLLVQGDKLSVSPFASGTLNVIYCAYEPLSDVAEFLPLPSIASQAVVYGTLALLLEIPTDEQNFNKIGVLKNLYHEAKNLLAMHLNSLFSRAQNCQSRVVRV</sequence>
<proteinExistence type="predicted"/>
<gene>
    <name evidence="1" type="ORF">HAL07_10440</name>
</gene>